<dbReference type="KEGG" id="bvz:BRAD3257_7591"/>
<reference evidence="1 2" key="1">
    <citation type="submission" date="2018-03" db="EMBL/GenBank/DDBJ databases">
        <authorList>
            <person name="Gully D."/>
        </authorList>
    </citation>
    <scope>NUCLEOTIDE SEQUENCE [LARGE SCALE GENOMIC DNA]</scope>
    <source>
        <strain evidence="1">ORS3257</strain>
    </source>
</reference>
<accession>A0A2U3QA16</accession>
<evidence type="ECO:0000313" key="1">
    <source>
        <dbReference type="EMBL" id="SPP98281.1"/>
    </source>
</evidence>
<organism evidence="1 2">
    <name type="scientific">Bradyrhizobium vignae</name>
    <dbReference type="NCBI Taxonomy" id="1549949"/>
    <lineage>
        <taxon>Bacteria</taxon>
        <taxon>Pseudomonadati</taxon>
        <taxon>Pseudomonadota</taxon>
        <taxon>Alphaproteobacteria</taxon>
        <taxon>Hyphomicrobiales</taxon>
        <taxon>Nitrobacteraceae</taxon>
        <taxon>Bradyrhizobium</taxon>
    </lineage>
</organism>
<dbReference type="AlphaFoldDB" id="A0A2U3QA16"/>
<dbReference type="EMBL" id="LS398110">
    <property type="protein sequence ID" value="SPP98281.1"/>
    <property type="molecule type" value="Genomic_DNA"/>
</dbReference>
<name>A0A2U3QA16_9BRAD</name>
<gene>
    <name evidence="1" type="ORF">BRAD3257_7591</name>
</gene>
<evidence type="ECO:0000313" key="2">
    <source>
        <dbReference type="Proteomes" id="UP000246085"/>
    </source>
</evidence>
<sequence>MLRHNDISNTLSTALDRFKAMHWCEVNVDIDPRPWWQGFYADAAQAVGVSAVAGRRNVNHGLLLPILRHIPRSDHREGAVTPTPRSLRRLRPCANIGCYPLPTHTLITADVGAHTGYT</sequence>
<proteinExistence type="predicted"/>
<dbReference type="Proteomes" id="UP000246085">
    <property type="component" value="Chromosome BRAD3257"/>
</dbReference>
<protein>
    <submittedName>
        <fullName evidence="1">Uncharacterized protein</fullName>
    </submittedName>
</protein>